<dbReference type="Proteomes" id="UP000184041">
    <property type="component" value="Unassembled WGS sequence"/>
</dbReference>
<evidence type="ECO:0000313" key="1">
    <source>
        <dbReference type="EMBL" id="SHE55219.1"/>
    </source>
</evidence>
<name>A0A1M4UEM6_9BACT</name>
<sequence length="196" mass="21097">MVQLDRILFLLFIFTLPMVVMAQHPLPLTMDIENNERDLNFESSNAYNTNDPNNKNSFWINAGIGVGTPGIAGIASASYQFLGSNLLSLRGAITGELFGDELWDIGLLYGRATTAQDYHASISAGLAVMGGSRSSGGLFSDTPREEVSRQVGFPIGGQLFWLPSRFIGLGLSGFANLNGERSFAGLAFSLQIGKLK</sequence>
<protein>
    <recommendedName>
        <fullName evidence="3">Outer membrane protein beta-barrel domain-containing protein</fullName>
    </recommendedName>
</protein>
<proteinExistence type="predicted"/>
<accession>A0A1M4UEM6</accession>
<organism evidence="1 2">
    <name type="scientific">Fodinibius roseus</name>
    <dbReference type="NCBI Taxonomy" id="1194090"/>
    <lineage>
        <taxon>Bacteria</taxon>
        <taxon>Pseudomonadati</taxon>
        <taxon>Balneolota</taxon>
        <taxon>Balneolia</taxon>
        <taxon>Balneolales</taxon>
        <taxon>Balneolaceae</taxon>
        <taxon>Fodinibius</taxon>
    </lineage>
</organism>
<reference evidence="1 2" key="1">
    <citation type="submission" date="2016-11" db="EMBL/GenBank/DDBJ databases">
        <authorList>
            <person name="Jaros S."/>
            <person name="Januszkiewicz K."/>
            <person name="Wedrychowicz H."/>
        </authorList>
    </citation>
    <scope>NUCLEOTIDE SEQUENCE [LARGE SCALE GENOMIC DNA]</scope>
    <source>
        <strain evidence="1 2">DSM 21986</strain>
    </source>
</reference>
<dbReference type="OrthoDB" id="1442677at2"/>
<gene>
    <name evidence="1" type="ORF">SAMN05443144_10214</name>
</gene>
<evidence type="ECO:0000313" key="2">
    <source>
        <dbReference type="Proteomes" id="UP000184041"/>
    </source>
</evidence>
<dbReference type="EMBL" id="FQUS01000002">
    <property type="protein sequence ID" value="SHE55219.1"/>
    <property type="molecule type" value="Genomic_DNA"/>
</dbReference>
<evidence type="ECO:0008006" key="3">
    <source>
        <dbReference type="Google" id="ProtNLM"/>
    </source>
</evidence>
<keyword evidence="2" id="KW-1185">Reference proteome</keyword>
<dbReference type="AlphaFoldDB" id="A0A1M4UEM6"/>